<dbReference type="STRING" id="870435.A0A0C3PZE1"/>
<feature type="compositionally biased region" description="Polar residues" evidence="1">
    <location>
        <begin position="461"/>
        <end position="471"/>
    </location>
</feature>
<gene>
    <name evidence="2" type="ORF">M404DRAFT_119423</name>
</gene>
<feature type="compositionally biased region" description="Basic residues" evidence="1">
    <location>
        <begin position="215"/>
        <end position="236"/>
    </location>
</feature>
<proteinExistence type="predicted"/>
<keyword evidence="3" id="KW-1185">Reference proteome</keyword>
<organism evidence="2 3">
    <name type="scientific">Pisolithus tinctorius Marx 270</name>
    <dbReference type="NCBI Taxonomy" id="870435"/>
    <lineage>
        <taxon>Eukaryota</taxon>
        <taxon>Fungi</taxon>
        <taxon>Dikarya</taxon>
        <taxon>Basidiomycota</taxon>
        <taxon>Agaricomycotina</taxon>
        <taxon>Agaricomycetes</taxon>
        <taxon>Agaricomycetidae</taxon>
        <taxon>Boletales</taxon>
        <taxon>Sclerodermatineae</taxon>
        <taxon>Pisolithaceae</taxon>
        <taxon>Pisolithus</taxon>
    </lineage>
</organism>
<accession>A0A0C3PZE1</accession>
<sequence length="562" mass="58471">MVTPSSSVTSASPPASYLQPGSPSVSTDIDPLEREEREKAIQKFMASAELSVVVRGLRARLSYASYKATHNIPHVPINDLEAKAHPLSAAPVRLIGTKRKASGPSHYYGSPSTQGVTARRGGNAPSSVASSPTHSGATRFRYADVPGAVTNSAHNLYSALLGPPPLKQARTVHNSKDPPVPAASRSSAGSRSRQGHRGTAPPSPTVRSVAEGTRAHSRSRKAATGRSKLAKSHKGKQRESAEETADVERQAVATLTSLLQSRPSAASISSPRSSLSTISDSGSFHSFTHYGQGAGVTAPQSLLPSADSFNTHHTTRAATPPRGSADNLHTTPRADDEEAANLMLYLHTSPSPLRPTTTRDKDAKDLAAFGALRGANSLRAKGRVLFAGSEGSTSPLKSESSLTVDSFPASQSSQLSQSFHLEPPNDSGRTAVAEPTVIPPTPDSPAPPSSQLLPSPPSPSRATELSASPGSFQAPPTPGNVPFNLNDFINVSPSPAATTVPRSAISLRSGLGANLRTDLGRKLFEEEQHRHHHLGPGPSSNDGLRSGNGAGVLGASIDLANG</sequence>
<reference evidence="3" key="2">
    <citation type="submission" date="2015-01" db="EMBL/GenBank/DDBJ databases">
        <title>Evolutionary Origins and Diversification of the Mycorrhizal Mutualists.</title>
        <authorList>
            <consortium name="DOE Joint Genome Institute"/>
            <consortium name="Mycorrhizal Genomics Consortium"/>
            <person name="Kohler A."/>
            <person name="Kuo A."/>
            <person name="Nagy L.G."/>
            <person name="Floudas D."/>
            <person name="Copeland A."/>
            <person name="Barry K.W."/>
            <person name="Cichocki N."/>
            <person name="Veneault-Fourrey C."/>
            <person name="LaButti K."/>
            <person name="Lindquist E.A."/>
            <person name="Lipzen A."/>
            <person name="Lundell T."/>
            <person name="Morin E."/>
            <person name="Murat C."/>
            <person name="Riley R."/>
            <person name="Ohm R."/>
            <person name="Sun H."/>
            <person name="Tunlid A."/>
            <person name="Henrissat B."/>
            <person name="Grigoriev I.V."/>
            <person name="Hibbett D.S."/>
            <person name="Martin F."/>
        </authorList>
    </citation>
    <scope>NUCLEOTIDE SEQUENCE [LARGE SCALE GENOMIC DNA]</scope>
    <source>
        <strain evidence="3">Marx 270</strain>
    </source>
</reference>
<feature type="compositionally biased region" description="Low complexity" evidence="1">
    <location>
        <begin position="1"/>
        <end position="16"/>
    </location>
</feature>
<feature type="compositionally biased region" description="Basic and acidic residues" evidence="1">
    <location>
        <begin position="237"/>
        <end position="249"/>
    </location>
</feature>
<feature type="region of interest" description="Disordered" evidence="1">
    <location>
        <begin position="388"/>
        <end position="479"/>
    </location>
</feature>
<dbReference type="OrthoDB" id="2163387at2759"/>
<feature type="region of interest" description="Disordered" evidence="1">
    <location>
        <begin position="100"/>
        <end position="135"/>
    </location>
</feature>
<dbReference type="EMBL" id="KN831944">
    <property type="protein sequence ID" value="KIO14779.1"/>
    <property type="molecule type" value="Genomic_DNA"/>
</dbReference>
<reference evidence="2 3" key="1">
    <citation type="submission" date="2014-04" db="EMBL/GenBank/DDBJ databases">
        <authorList>
            <consortium name="DOE Joint Genome Institute"/>
            <person name="Kuo A."/>
            <person name="Kohler A."/>
            <person name="Costa M.D."/>
            <person name="Nagy L.G."/>
            <person name="Floudas D."/>
            <person name="Copeland A."/>
            <person name="Barry K.W."/>
            <person name="Cichocki N."/>
            <person name="Veneault-Fourrey C."/>
            <person name="LaButti K."/>
            <person name="Lindquist E.A."/>
            <person name="Lipzen A."/>
            <person name="Lundell T."/>
            <person name="Morin E."/>
            <person name="Murat C."/>
            <person name="Sun H."/>
            <person name="Tunlid A."/>
            <person name="Henrissat B."/>
            <person name="Grigoriev I.V."/>
            <person name="Hibbett D.S."/>
            <person name="Martin F."/>
            <person name="Nordberg H.P."/>
            <person name="Cantor M.N."/>
            <person name="Hua S.X."/>
        </authorList>
    </citation>
    <scope>NUCLEOTIDE SEQUENCE [LARGE SCALE GENOMIC DNA]</scope>
    <source>
        <strain evidence="2 3">Marx 270</strain>
    </source>
</reference>
<evidence type="ECO:0000313" key="3">
    <source>
        <dbReference type="Proteomes" id="UP000054217"/>
    </source>
</evidence>
<dbReference type="HOGENOM" id="CLU_030372_0_0_1"/>
<feature type="region of interest" description="Disordered" evidence="1">
    <location>
        <begin position="161"/>
        <end position="279"/>
    </location>
</feature>
<feature type="compositionally biased region" description="Pro residues" evidence="1">
    <location>
        <begin position="437"/>
        <end position="459"/>
    </location>
</feature>
<dbReference type="InParanoid" id="A0A0C3PZE1"/>
<feature type="compositionally biased region" description="Polar residues" evidence="1">
    <location>
        <begin position="124"/>
        <end position="135"/>
    </location>
</feature>
<dbReference type="AlphaFoldDB" id="A0A0C3PZE1"/>
<feature type="region of interest" description="Disordered" evidence="1">
    <location>
        <begin position="1"/>
        <end position="34"/>
    </location>
</feature>
<feature type="compositionally biased region" description="Polar residues" evidence="1">
    <location>
        <begin position="390"/>
        <end position="404"/>
    </location>
</feature>
<feature type="compositionally biased region" description="Low complexity" evidence="1">
    <location>
        <begin position="182"/>
        <end position="192"/>
    </location>
</feature>
<feature type="region of interest" description="Disordered" evidence="1">
    <location>
        <begin position="527"/>
        <end position="549"/>
    </location>
</feature>
<evidence type="ECO:0000256" key="1">
    <source>
        <dbReference type="SAM" id="MobiDB-lite"/>
    </source>
</evidence>
<feature type="region of interest" description="Disordered" evidence="1">
    <location>
        <begin position="298"/>
        <end position="331"/>
    </location>
</feature>
<feature type="compositionally biased region" description="Low complexity" evidence="1">
    <location>
        <begin position="261"/>
        <end position="279"/>
    </location>
</feature>
<protein>
    <submittedName>
        <fullName evidence="2">Uncharacterized protein</fullName>
    </submittedName>
</protein>
<evidence type="ECO:0000313" key="2">
    <source>
        <dbReference type="EMBL" id="KIO14779.1"/>
    </source>
</evidence>
<dbReference type="Proteomes" id="UP000054217">
    <property type="component" value="Unassembled WGS sequence"/>
</dbReference>
<name>A0A0C3PZE1_PISTI</name>
<feature type="compositionally biased region" description="Polar residues" evidence="1">
    <location>
        <begin position="298"/>
        <end position="312"/>
    </location>
</feature>